<dbReference type="Proteomes" id="UP000242469">
    <property type="component" value="Unassembled WGS sequence"/>
</dbReference>
<evidence type="ECO:0000256" key="2">
    <source>
        <dbReference type="ARBA" id="ARBA00022755"/>
    </source>
</evidence>
<dbReference type="NCBIfam" id="TIGR01161">
    <property type="entry name" value="purK"/>
    <property type="match status" value="1"/>
</dbReference>
<feature type="binding site" evidence="4">
    <location>
        <begin position="235"/>
        <end position="236"/>
    </location>
    <ligand>
        <name>ATP</name>
        <dbReference type="ChEBI" id="CHEBI:30616"/>
    </ligand>
</feature>
<dbReference type="Gene3D" id="3.30.470.20">
    <property type="entry name" value="ATP-grasp fold, B domain"/>
    <property type="match status" value="1"/>
</dbReference>
<dbReference type="STRING" id="1122198.SAMN02745729_11564"/>
<dbReference type="Gene3D" id="3.40.50.20">
    <property type="match status" value="1"/>
</dbReference>
<dbReference type="InterPro" id="IPR013815">
    <property type="entry name" value="ATP_grasp_subdomain_1"/>
</dbReference>
<keyword evidence="8" id="KW-1185">Reference proteome</keyword>
<feature type="domain" description="ATP-grasp" evidence="6">
    <location>
        <begin position="85"/>
        <end position="265"/>
    </location>
</feature>
<evidence type="ECO:0000313" key="7">
    <source>
        <dbReference type="EMBL" id="SEB07280.1"/>
    </source>
</evidence>
<feature type="binding site" evidence="4">
    <location>
        <position position="120"/>
    </location>
    <ligand>
        <name>ATP</name>
        <dbReference type="ChEBI" id="CHEBI:30616"/>
    </ligand>
</feature>
<dbReference type="OrthoDB" id="9804625at2"/>
<feature type="binding site" evidence="4">
    <location>
        <position position="182"/>
    </location>
    <ligand>
        <name>ATP</name>
        <dbReference type="ChEBI" id="CHEBI:30616"/>
    </ligand>
</feature>
<name>A0A1H4GE71_9GAMM</name>
<dbReference type="InterPro" id="IPR016185">
    <property type="entry name" value="PreATP-grasp_dom_sf"/>
</dbReference>
<evidence type="ECO:0000256" key="4">
    <source>
        <dbReference type="HAMAP-Rule" id="MF_01928"/>
    </source>
</evidence>
<dbReference type="GO" id="GO:0004638">
    <property type="term" value="F:phosphoribosylaminoimidazole carboxylase activity"/>
    <property type="evidence" value="ECO:0007669"/>
    <property type="project" value="InterPro"/>
</dbReference>
<dbReference type="PANTHER" id="PTHR11609">
    <property type="entry name" value="PURINE BIOSYNTHESIS PROTEIN 6/7, PUR6/7"/>
    <property type="match status" value="1"/>
</dbReference>
<proteinExistence type="inferred from homology"/>
<feature type="binding site" evidence="4">
    <location>
        <position position="81"/>
    </location>
    <ligand>
        <name>ATP</name>
        <dbReference type="ChEBI" id="CHEBI:30616"/>
    </ligand>
</feature>
<dbReference type="AlphaFoldDB" id="A0A1H4GE71"/>
<dbReference type="NCBIfam" id="NF004678">
    <property type="entry name" value="PRK06019.1-4"/>
    <property type="match status" value="1"/>
</dbReference>
<evidence type="ECO:0000256" key="3">
    <source>
        <dbReference type="ARBA" id="ARBA00022840"/>
    </source>
</evidence>
<dbReference type="GO" id="GO:0006189">
    <property type="term" value="P:'de novo' IMP biosynthetic process"/>
    <property type="evidence" value="ECO:0007669"/>
    <property type="project" value="UniProtKB-UniRule"/>
</dbReference>
<organism evidence="7 8">
    <name type="scientific">Marinobacterium iners DSM 11526</name>
    <dbReference type="NCBI Taxonomy" id="1122198"/>
    <lineage>
        <taxon>Bacteria</taxon>
        <taxon>Pseudomonadati</taxon>
        <taxon>Pseudomonadota</taxon>
        <taxon>Gammaproteobacteria</taxon>
        <taxon>Oceanospirillales</taxon>
        <taxon>Oceanospirillaceae</taxon>
        <taxon>Marinobacterium</taxon>
    </lineage>
</organism>
<dbReference type="HAMAP" id="MF_01928">
    <property type="entry name" value="PurK"/>
    <property type="match status" value="1"/>
</dbReference>
<dbReference type="EMBL" id="FNRJ01000015">
    <property type="protein sequence ID" value="SEB07280.1"/>
    <property type="molecule type" value="Genomic_DNA"/>
</dbReference>
<comment type="subunit">
    <text evidence="4 5">Homodimer.</text>
</comment>
<dbReference type="PROSITE" id="PS50975">
    <property type="entry name" value="ATP_GRASP"/>
    <property type="match status" value="1"/>
</dbReference>
<evidence type="ECO:0000256" key="5">
    <source>
        <dbReference type="RuleBase" id="RU361200"/>
    </source>
</evidence>
<dbReference type="EC" id="6.3.4.18" evidence="4 5"/>
<comment type="similarity">
    <text evidence="4 5">Belongs to the PurK/PurT family.</text>
</comment>
<dbReference type="InterPro" id="IPR011054">
    <property type="entry name" value="Rudment_hybrid_motif"/>
</dbReference>
<dbReference type="PANTHER" id="PTHR11609:SF5">
    <property type="entry name" value="PHOSPHORIBOSYLAMINOIMIDAZOLE CARBOXYLASE"/>
    <property type="match status" value="1"/>
</dbReference>
<dbReference type="InterPro" id="IPR011761">
    <property type="entry name" value="ATP-grasp"/>
</dbReference>
<comment type="function">
    <text evidence="4">Catalyzes the ATP-dependent conversion of 5-aminoimidazole ribonucleotide (AIR) and HCO(3)(-) to N5-carboxyaminoimidazole ribonucleotide (N5-CAIR).</text>
</comment>
<feature type="binding site" evidence="4">
    <location>
        <begin position="151"/>
        <end position="154"/>
    </location>
    <ligand>
        <name>ATP</name>
        <dbReference type="ChEBI" id="CHEBI:30616"/>
    </ligand>
</feature>
<dbReference type="SUPFAM" id="SSF51246">
    <property type="entry name" value="Rudiment single hybrid motif"/>
    <property type="match status" value="1"/>
</dbReference>
<dbReference type="SUPFAM" id="SSF52440">
    <property type="entry name" value="PreATP-grasp domain"/>
    <property type="match status" value="1"/>
</dbReference>
<protein>
    <recommendedName>
        <fullName evidence="4 5">N5-carboxyaminoimidazole ribonucleotide synthase</fullName>
        <shortName evidence="4 5">N5-CAIR synthase</shortName>
        <ecNumber evidence="4 5">6.3.4.18</ecNumber>
    </recommendedName>
    <alternativeName>
        <fullName evidence="4 5">5-(carboxyamino)imidazole ribonucleotide synthetase</fullName>
    </alternativeName>
</protein>
<dbReference type="GO" id="GO:0046872">
    <property type="term" value="F:metal ion binding"/>
    <property type="evidence" value="ECO:0007669"/>
    <property type="project" value="InterPro"/>
</dbReference>
<gene>
    <name evidence="4 5" type="primary">purK</name>
    <name evidence="7" type="ORF">SAMN02745729_11564</name>
</gene>
<dbReference type="Pfam" id="PF02222">
    <property type="entry name" value="ATP-grasp"/>
    <property type="match status" value="1"/>
</dbReference>
<accession>A0A1H4GE71</accession>
<dbReference type="SUPFAM" id="SSF56059">
    <property type="entry name" value="Glutathione synthetase ATP-binding domain-like"/>
    <property type="match status" value="1"/>
</dbReference>
<keyword evidence="2 4" id="KW-0658">Purine biosynthesis</keyword>
<feature type="binding site" evidence="4">
    <location>
        <begin position="125"/>
        <end position="131"/>
    </location>
    <ligand>
        <name>ATP</name>
        <dbReference type="ChEBI" id="CHEBI:30616"/>
    </ligand>
</feature>
<dbReference type="InterPro" id="IPR040686">
    <property type="entry name" value="PurK_C"/>
</dbReference>
<evidence type="ECO:0000259" key="6">
    <source>
        <dbReference type="PROSITE" id="PS50975"/>
    </source>
</evidence>
<keyword evidence="1 4" id="KW-0547">Nucleotide-binding</keyword>
<dbReference type="GO" id="GO:0005829">
    <property type="term" value="C:cytosol"/>
    <property type="evidence" value="ECO:0007669"/>
    <property type="project" value="TreeGrafter"/>
</dbReference>
<comment type="catalytic activity">
    <reaction evidence="4 5">
        <text>5-amino-1-(5-phospho-beta-D-ribosyl)imidazole + hydrogencarbonate + ATP = 5-carboxyamino-1-(5-phospho-D-ribosyl)imidazole + ADP + phosphate + 2 H(+)</text>
        <dbReference type="Rhea" id="RHEA:19317"/>
        <dbReference type="ChEBI" id="CHEBI:15378"/>
        <dbReference type="ChEBI" id="CHEBI:17544"/>
        <dbReference type="ChEBI" id="CHEBI:30616"/>
        <dbReference type="ChEBI" id="CHEBI:43474"/>
        <dbReference type="ChEBI" id="CHEBI:58730"/>
        <dbReference type="ChEBI" id="CHEBI:137981"/>
        <dbReference type="ChEBI" id="CHEBI:456216"/>
        <dbReference type="EC" id="6.3.4.18"/>
    </reaction>
</comment>
<sequence>MLPRIVVAGNGQLGQMLQQAGAPIQLEVMPVDPNADVQLELRADDVITVEIEHWSDSVSGLQLKQHPNFRNKVALHMVIDRQRQKSLLDRLQVPTSPWLSLEGDDLQAQLESVGERVIVKRRRGGYDGRGQWRWQKGNQPEAEWAGECIAEAMIPFSHEVSLVGARNAAGEKVFYPLTCNWHQDGILRASIAGLPIPAEQQRDAEAWLGRIMDDEGYIGVMAMECFVVDGKLLVNELAPRVHNSGHWTQEGASTSQFELHLRALAGLPLITPEVSGVSVMYNLLGRNWKPEWLSVQGAHVHWYGKEIRPGRKVGHVNICRPDVPTLAESLQALGAQLDEEDSVVAEWALAQLAS</sequence>
<dbReference type="GO" id="GO:0005524">
    <property type="term" value="F:ATP binding"/>
    <property type="evidence" value="ECO:0007669"/>
    <property type="project" value="UniProtKB-UniRule"/>
</dbReference>
<dbReference type="UniPathway" id="UPA00074">
    <property type="reaction ID" value="UER00942"/>
</dbReference>
<keyword evidence="4 5" id="KW-0436">Ligase</keyword>
<reference evidence="8" key="1">
    <citation type="submission" date="2016-10" db="EMBL/GenBank/DDBJ databases">
        <authorList>
            <person name="Varghese N."/>
            <person name="Submissions S."/>
        </authorList>
    </citation>
    <scope>NUCLEOTIDE SEQUENCE [LARGE SCALE GENOMIC DNA]</scope>
    <source>
        <strain evidence="8">DSM 11526</strain>
    </source>
</reference>
<keyword evidence="3 4" id="KW-0067">ATP-binding</keyword>
<feature type="binding site" evidence="4">
    <location>
        <position position="159"/>
    </location>
    <ligand>
        <name>ATP</name>
        <dbReference type="ChEBI" id="CHEBI:30616"/>
    </ligand>
</feature>
<dbReference type="InterPro" id="IPR005875">
    <property type="entry name" value="PurK"/>
</dbReference>
<dbReference type="InterPro" id="IPR003135">
    <property type="entry name" value="ATP-grasp_carboxylate-amine"/>
</dbReference>
<dbReference type="RefSeq" id="WP_091827507.1">
    <property type="nucleotide sequence ID" value="NZ_FNRJ01000015.1"/>
</dbReference>
<comment type="function">
    <text evidence="5">Catalyzes the ATP-dependent conversion of 5-aminoimidazole ribonucleotide (AIR) and HCO(3)- to N5-carboxyaminoimidazole ribonucleotide (N5-CAIR).</text>
</comment>
<evidence type="ECO:0000313" key="8">
    <source>
        <dbReference type="Proteomes" id="UP000242469"/>
    </source>
</evidence>
<dbReference type="GO" id="GO:0034028">
    <property type="term" value="F:5-(carboxyamino)imidazole ribonucleotide synthase activity"/>
    <property type="evidence" value="ECO:0007669"/>
    <property type="project" value="UniProtKB-UniRule"/>
</dbReference>
<dbReference type="Gene3D" id="3.30.1490.20">
    <property type="entry name" value="ATP-grasp fold, A domain"/>
    <property type="match status" value="1"/>
</dbReference>
<dbReference type="Pfam" id="PF17769">
    <property type="entry name" value="PurK_C"/>
    <property type="match status" value="1"/>
</dbReference>
<comment type="pathway">
    <text evidence="4 5">Purine metabolism; IMP biosynthesis via de novo pathway; 5-amino-1-(5-phospho-D-ribosyl)imidazole-4-carboxylate from 5-amino-1-(5-phospho-D-ribosyl)imidazole (N5-CAIR route): step 1/2.</text>
</comment>
<evidence type="ECO:0000256" key="1">
    <source>
        <dbReference type="ARBA" id="ARBA00022741"/>
    </source>
</evidence>